<protein>
    <submittedName>
        <fullName evidence="1">Uncharacterized protein</fullName>
    </submittedName>
</protein>
<dbReference type="EMBL" id="BMMA01000030">
    <property type="protein sequence ID" value="GGI89931.1"/>
    <property type="molecule type" value="Genomic_DNA"/>
</dbReference>
<comment type="caution">
    <text evidence="1">The sequence shown here is derived from an EMBL/GenBank/DDBJ whole genome shotgun (WGS) entry which is preliminary data.</text>
</comment>
<gene>
    <name evidence="1" type="ORF">GCM10010914_25400</name>
</gene>
<organism evidence="1 2">
    <name type="scientific">Deinococcus wulumuqiensis</name>
    <dbReference type="NCBI Taxonomy" id="980427"/>
    <lineage>
        <taxon>Bacteria</taxon>
        <taxon>Thermotogati</taxon>
        <taxon>Deinococcota</taxon>
        <taxon>Deinococci</taxon>
        <taxon>Deinococcales</taxon>
        <taxon>Deinococcaceae</taxon>
        <taxon>Deinococcus</taxon>
    </lineage>
</organism>
<accession>A0AAV4KCK4</accession>
<proteinExistence type="predicted"/>
<sequence>MRRAGRRGYSDPMKAFAPGQRWTYRTRPGEETSTLMVLGRDQSAAGQVAVSVRIEDIVLRPPIGGIITELMHAPIEETALRQSVTELLQEGLPLPSDLGSYETWRLEFEKGGAGAFDLPLADTLDLIDRAAEHQPPSLQHPLFRKTNVQIIAPFEEEETPAGHSQGRGGQA</sequence>
<reference evidence="1" key="1">
    <citation type="journal article" date="2014" name="Int. J. Syst. Evol. Microbiol.">
        <title>Complete genome sequence of Corynebacterium casei LMG S-19264T (=DSM 44701T), isolated from a smear-ripened cheese.</title>
        <authorList>
            <consortium name="US DOE Joint Genome Institute (JGI-PGF)"/>
            <person name="Walter F."/>
            <person name="Albersmeier A."/>
            <person name="Kalinowski J."/>
            <person name="Ruckert C."/>
        </authorList>
    </citation>
    <scope>NUCLEOTIDE SEQUENCE</scope>
    <source>
        <strain evidence="1">CGMCC 1.8885</strain>
    </source>
</reference>
<evidence type="ECO:0000313" key="2">
    <source>
        <dbReference type="Proteomes" id="UP000652720"/>
    </source>
</evidence>
<evidence type="ECO:0000313" key="1">
    <source>
        <dbReference type="EMBL" id="GGI89931.1"/>
    </source>
</evidence>
<name>A0AAV4KCK4_9DEIO</name>
<reference evidence="1" key="2">
    <citation type="submission" date="2023-08" db="EMBL/GenBank/DDBJ databases">
        <authorList>
            <person name="Sun Q."/>
            <person name="Zhou Y."/>
        </authorList>
    </citation>
    <scope>NUCLEOTIDE SEQUENCE</scope>
    <source>
        <strain evidence="1">CGMCC 1.8885</strain>
    </source>
</reference>
<dbReference type="AlphaFoldDB" id="A0AAV4KCK4"/>
<dbReference type="Proteomes" id="UP000652720">
    <property type="component" value="Unassembled WGS sequence"/>
</dbReference>